<dbReference type="KEGG" id="sna:Snas_3470"/>
<dbReference type="InterPro" id="IPR024747">
    <property type="entry name" value="Pyridox_Oxase-rel"/>
</dbReference>
<dbReference type="STRING" id="446470.Snas_3470"/>
<organism evidence="1 2">
    <name type="scientific">Stackebrandtia nassauensis (strain DSM 44728 / CIP 108903 / NRRL B-16338 / NBRC 102104 / LLR-40K-21)</name>
    <dbReference type="NCBI Taxonomy" id="446470"/>
    <lineage>
        <taxon>Bacteria</taxon>
        <taxon>Bacillati</taxon>
        <taxon>Actinomycetota</taxon>
        <taxon>Actinomycetes</taxon>
        <taxon>Glycomycetales</taxon>
        <taxon>Glycomycetaceae</taxon>
        <taxon>Stackebrandtia</taxon>
    </lineage>
</organism>
<evidence type="ECO:0000313" key="1">
    <source>
        <dbReference type="EMBL" id="ADD43134.1"/>
    </source>
</evidence>
<proteinExistence type="predicted"/>
<sequence length="147" mass="15977">MPISRGQETLTRDECVHLLRTAVFGHIGITVRALPMIVPARFVVDAGRIVIPVSSSSEVLHASQSSIVAFEANDVNTHTGEGWSVLVVGRARVVEEGPEFDRLARLANLMWVTAPETRYIVIALDMVSGRRFGETGDLAEIARPSAN</sequence>
<dbReference type="EMBL" id="CP001778">
    <property type="protein sequence ID" value="ADD43134.1"/>
    <property type="molecule type" value="Genomic_DNA"/>
</dbReference>
<keyword evidence="2" id="KW-1185">Reference proteome</keyword>
<dbReference type="AlphaFoldDB" id="D3PVM0"/>
<dbReference type="HOGENOM" id="CLU_127487_1_1_11"/>
<gene>
    <name evidence="1" type="ordered locus">Snas_3470</name>
</gene>
<protein>
    <recommendedName>
        <fullName evidence="3">Pyridoxamine 5'-phosphate oxidase-related FMN-binding protein</fullName>
    </recommendedName>
</protein>
<evidence type="ECO:0000313" key="2">
    <source>
        <dbReference type="Proteomes" id="UP000000844"/>
    </source>
</evidence>
<dbReference type="Gene3D" id="2.30.110.10">
    <property type="entry name" value="Electron Transport, Fmn-binding Protein, Chain A"/>
    <property type="match status" value="1"/>
</dbReference>
<evidence type="ECO:0008006" key="3">
    <source>
        <dbReference type="Google" id="ProtNLM"/>
    </source>
</evidence>
<dbReference type="eggNOG" id="COG3467">
    <property type="taxonomic scope" value="Bacteria"/>
</dbReference>
<dbReference type="RefSeq" id="WP_013018705.1">
    <property type="nucleotide sequence ID" value="NC_013947.1"/>
</dbReference>
<dbReference type="Proteomes" id="UP000000844">
    <property type="component" value="Chromosome"/>
</dbReference>
<dbReference type="InterPro" id="IPR012349">
    <property type="entry name" value="Split_barrel_FMN-bd"/>
</dbReference>
<reference evidence="1 2" key="1">
    <citation type="journal article" date="2009" name="Stand. Genomic Sci.">
        <title>Complete genome sequence of Stackebrandtia nassauensis type strain (LLR-40K-21).</title>
        <authorList>
            <person name="Munk C."/>
            <person name="Lapidus A."/>
            <person name="Copeland A."/>
            <person name="Jando M."/>
            <person name="Mayilraj S."/>
            <person name="Glavina Del Rio T."/>
            <person name="Nolan M."/>
            <person name="Chen F."/>
            <person name="Lucas S."/>
            <person name="Tice H."/>
            <person name="Cheng J.F."/>
            <person name="Han C."/>
            <person name="Detter J.C."/>
            <person name="Bruce D."/>
            <person name="Goodwin L."/>
            <person name="Chain P."/>
            <person name="Pitluck S."/>
            <person name="Goker M."/>
            <person name="Ovchinikova G."/>
            <person name="Pati A."/>
            <person name="Ivanova N."/>
            <person name="Mavromatis K."/>
            <person name="Chen A."/>
            <person name="Palaniappan K."/>
            <person name="Land M."/>
            <person name="Hauser L."/>
            <person name="Chang Y.J."/>
            <person name="Jeffries C.D."/>
            <person name="Bristow J."/>
            <person name="Eisen J.A."/>
            <person name="Markowitz V."/>
            <person name="Hugenholtz P."/>
            <person name="Kyrpides N.C."/>
            <person name="Klenk H.P."/>
        </authorList>
    </citation>
    <scope>NUCLEOTIDE SEQUENCE [LARGE SCALE GENOMIC DNA]</scope>
    <source>
        <strain evidence="2">DSM 44728 / CIP 108903 / NRRL B-16338 / NBRC 102104 / LLR-40K-21</strain>
    </source>
</reference>
<dbReference type="Pfam" id="PF12900">
    <property type="entry name" value="Pyridox_ox_2"/>
    <property type="match status" value="1"/>
</dbReference>
<accession>D3PVM0</accession>
<dbReference type="SUPFAM" id="SSF50475">
    <property type="entry name" value="FMN-binding split barrel"/>
    <property type="match status" value="1"/>
</dbReference>
<name>D3PVM0_STANL</name>